<protein>
    <submittedName>
        <fullName evidence="1">Uncharacterized protein</fullName>
    </submittedName>
</protein>
<sequence>MVANVIKFVLHSAFPTCNANSPKGFYCGIVYTGVLRTAGVLILSCLIKLLHYDTLFLLSNGIIWWCERLYVLQVYLNERP</sequence>
<accession>A0A2G9SAQ7</accession>
<dbReference type="Proteomes" id="UP000228934">
    <property type="component" value="Unassembled WGS sequence"/>
</dbReference>
<dbReference type="EMBL" id="KV926290">
    <property type="protein sequence ID" value="PIO37135.1"/>
    <property type="molecule type" value="Genomic_DNA"/>
</dbReference>
<evidence type="ECO:0000313" key="1">
    <source>
        <dbReference type="EMBL" id="PIO37135.1"/>
    </source>
</evidence>
<name>A0A2G9SAQ7_AQUCT</name>
<proteinExistence type="predicted"/>
<keyword evidence="2" id="KW-1185">Reference proteome</keyword>
<reference evidence="2" key="1">
    <citation type="journal article" date="2017" name="Nat. Commun.">
        <title>The North American bullfrog draft genome provides insight into hormonal regulation of long noncoding RNA.</title>
        <authorList>
            <person name="Hammond S.A."/>
            <person name="Warren R.L."/>
            <person name="Vandervalk B.P."/>
            <person name="Kucuk E."/>
            <person name="Khan H."/>
            <person name="Gibb E.A."/>
            <person name="Pandoh P."/>
            <person name="Kirk H."/>
            <person name="Zhao Y."/>
            <person name="Jones M."/>
            <person name="Mungall A.J."/>
            <person name="Coope R."/>
            <person name="Pleasance S."/>
            <person name="Moore R.A."/>
            <person name="Holt R.A."/>
            <person name="Round J.M."/>
            <person name="Ohora S."/>
            <person name="Walle B.V."/>
            <person name="Veldhoen N."/>
            <person name="Helbing C.C."/>
            <person name="Birol I."/>
        </authorList>
    </citation>
    <scope>NUCLEOTIDE SEQUENCE [LARGE SCALE GENOMIC DNA]</scope>
</reference>
<organism evidence="1 2">
    <name type="scientific">Aquarana catesbeiana</name>
    <name type="common">American bullfrog</name>
    <name type="synonym">Rana catesbeiana</name>
    <dbReference type="NCBI Taxonomy" id="8400"/>
    <lineage>
        <taxon>Eukaryota</taxon>
        <taxon>Metazoa</taxon>
        <taxon>Chordata</taxon>
        <taxon>Craniata</taxon>
        <taxon>Vertebrata</taxon>
        <taxon>Euteleostomi</taxon>
        <taxon>Amphibia</taxon>
        <taxon>Batrachia</taxon>
        <taxon>Anura</taxon>
        <taxon>Neobatrachia</taxon>
        <taxon>Ranoidea</taxon>
        <taxon>Ranidae</taxon>
        <taxon>Aquarana</taxon>
    </lineage>
</organism>
<evidence type="ECO:0000313" key="2">
    <source>
        <dbReference type="Proteomes" id="UP000228934"/>
    </source>
</evidence>
<gene>
    <name evidence="1" type="ORF">AB205_0077920</name>
</gene>
<dbReference type="AlphaFoldDB" id="A0A2G9SAQ7"/>